<gene>
    <name evidence="1" type="ORF">EPI10_023912</name>
</gene>
<evidence type="ECO:0000313" key="2">
    <source>
        <dbReference type="Proteomes" id="UP000325315"/>
    </source>
</evidence>
<reference evidence="1" key="1">
    <citation type="submission" date="2019-08" db="EMBL/GenBank/DDBJ databases">
        <authorList>
            <person name="Liu F."/>
        </authorList>
    </citation>
    <scope>NUCLEOTIDE SEQUENCE [LARGE SCALE GENOMIC DNA]</scope>
    <source>
        <strain evidence="1">PA1801</strain>
        <tissue evidence="1">Leaf</tissue>
    </source>
</reference>
<name>A0A5B6VWU4_9ROSI</name>
<dbReference type="AlphaFoldDB" id="A0A5B6VWU4"/>
<evidence type="ECO:0000313" key="1">
    <source>
        <dbReference type="EMBL" id="KAA3473546.1"/>
    </source>
</evidence>
<keyword evidence="2" id="KW-1185">Reference proteome</keyword>
<dbReference type="EMBL" id="SMMG02000005">
    <property type="protein sequence ID" value="KAA3473546.1"/>
    <property type="molecule type" value="Genomic_DNA"/>
</dbReference>
<accession>A0A5B6VWU4</accession>
<comment type="caution">
    <text evidence="1">The sequence shown here is derived from an EMBL/GenBank/DDBJ whole genome shotgun (WGS) entry which is preliminary data.</text>
</comment>
<proteinExistence type="predicted"/>
<protein>
    <submittedName>
        <fullName evidence="1">Uncharacterized protein</fullName>
    </submittedName>
</protein>
<sequence length="97" mass="11421">MSGTWHRHRIKRSHVRPYLGYGIGIKRRSMYHDYNAISPSEFGDHRRRSSDHTINHYFGYSQVIYFKYGMYNNYVILSYSMLGANVLAIKGGNWLGK</sequence>
<organism evidence="1 2">
    <name type="scientific">Gossypium australe</name>
    <dbReference type="NCBI Taxonomy" id="47621"/>
    <lineage>
        <taxon>Eukaryota</taxon>
        <taxon>Viridiplantae</taxon>
        <taxon>Streptophyta</taxon>
        <taxon>Embryophyta</taxon>
        <taxon>Tracheophyta</taxon>
        <taxon>Spermatophyta</taxon>
        <taxon>Magnoliopsida</taxon>
        <taxon>eudicotyledons</taxon>
        <taxon>Gunneridae</taxon>
        <taxon>Pentapetalae</taxon>
        <taxon>rosids</taxon>
        <taxon>malvids</taxon>
        <taxon>Malvales</taxon>
        <taxon>Malvaceae</taxon>
        <taxon>Malvoideae</taxon>
        <taxon>Gossypium</taxon>
    </lineage>
</organism>
<dbReference type="Proteomes" id="UP000325315">
    <property type="component" value="Unassembled WGS sequence"/>
</dbReference>